<reference evidence="4" key="1">
    <citation type="submission" date="2021-01" db="EMBL/GenBank/DDBJ databases">
        <authorList>
            <person name="Kaushik A."/>
        </authorList>
    </citation>
    <scope>NUCLEOTIDE SEQUENCE</scope>
    <source>
        <strain evidence="4">AG4-RS23</strain>
    </source>
</reference>
<gene>
    <name evidence="4" type="ORF">RDB_LOCUS6070</name>
</gene>
<evidence type="ECO:0000256" key="2">
    <source>
        <dbReference type="SAM" id="SignalP"/>
    </source>
</evidence>
<dbReference type="GO" id="GO:0005975">
    <property type="term" value="P:carbohydrate metabolic process"/>
    <property type="evidence" value="ECO:0007669"/>
    <property type="project" value="InterPro"/>
</dbReference>
<evidence type="ECO:0000256" key="1">
    <source>
        <dbReference type="ARBA" id="ARBA00022801"/>
    </source>
</evidence>
<name>A0A8H3ACM4_9AGAM</name>
<proteinExistence type="predicted"/>
<dbReference type="GO" id="GO:0005576">
    <property type="term" value="C:extracellular region"/>
    <property type="evidence" value="ECO:0007669"/>
    <property type="project" value="InterPro"/>
</dbReference>
<comment type="caution">
    <text evidence="4">The sequence shown here is derived from an EMBL/GenBank/DDBJ whole genome shotgun (WGS) entry which is preliminary data.</text>
</comment>
<dbReference type="SMART" id="SM00495">
    <property type="entry name" value="ChtBD3"/>
    <property type="match status" value="3"/>
</dbReference>
<dbReference type="InterPro" id="IPR036573">
    <property type="entry name" value="CBM_sf_5/12"/>
</dbReference>
<feature type="domain" description="Chitin-binding type-3" evidence="3">
    <location>
        <begin position="115"/>
        <end position="160"/>
    </location>
</feature>
<organism evidence="4 5">
    <name type="scientific">Rhizoctonia solani</name>
    <dbReference type="NCBI Taxonomy" id="456999"/>
    <lineage>
        <taxon>Eukaryota</taxon>
        <taxon>Fungi</taxon>
        <taxon>Dikarya</taxon>
        <taxon>Basidiomycota</taxon>
        <taxon>Agaricomycotina</taxon>
        <taxon>Agaricomycetes</taxon>
        <taxon>Cantharellales</taxon>
        <taxon>Ceratobasidiaceae</taxon>
        <taxon>Rhizoctonia</taxon>
    </lineage>
</organism>
<feature type="domain" description="Chitin-binding type-3" evidence="3">
    <location>
        <begin position="172"/>
        <end position="214"/>
    </location>
</feature>
<feature type="signal peptide" evidence="2">
    <location>
        <begin position="1"/>
        <end position="24"/>
    </location>
</feature>
<dbReference type="CDD" id="cd12215">
    <property type="entry name" value="ChiC_BD"/>
    <property type="match status" value="1"/>
</dbReference>
<dbReference type="AlphaFoldDB" id="A0A8H3ACM4"/>
<dbReference type="Gene3D" id="2.10.10.20">
    <property type="entry name" value="Carbohydrate-binding module superfamily 5/12"/>
    <property type="match status" value="3"/>
</dbReference>
<dbReference type="SUPFAM" id="SSF51055">
    <property type="entry name" value="Carbohydrate binding domain"/>
    <property type="match status" value="3"/>
</dbReference>
<feature type="domain" description="Chitin-binding type-3" evidence="3">
    <location>
        <begin position="40"/>
        <end position="82"/>
    </location>
</feature>
<dbReference type="Proteomes" id="UP000663861">
    <property type="component" value="Unassembled WGS sequence"/>
</dbReference>
<evidence type="ECO:0000259" key="3">
    <source>
        <dbReference type="SMART" id="SM00495"/>
    </source>
</evidence>
<evidence type="ECO:0000313" key="5">
    <source>
        <dbReference type="Proteomes" id="UP000663861"/>
    </source>
</evidence>
<sequence>MRFFSTAFAASLVAMAAGMAIVRGVEVGTPIDIREACRGLMIWHPDGFYRSGTTVRYHDHMWQCSRWNQGKNPEESDVWRDLGACDPDVMGEQVVFGKRSAPVEARDEDDNCRGFLEWEASALVRSGTTMHYKGALWQNNKWNKGEEPGVSSDWNVIQSCGSKKAKRSCNGYPTYVKGALNRPGNTVQHGNKAYQAKYWTQTANPDDTEAWTLLGDC</sequence>
<keyword evidence="2" id="KW-0732">Signal</keyword>
<dbReference type="GO" id="GO:0004553">
    <property type="term" value="F:hydrolase activity, hydrolyzing O-glycosyl compounds"/>
    <property type="evidence" value="ECO:0007669"/>
    <property type="project" value="InterPro"/>
</dbReference>
<dbReference type="InterPro" id="IPR003610">
    <property type="entry name" value="CBM5/12"/>
</dbReference>
<dbReference type="GO" id="GO:0030246">
    <property type="term" value="F:carbohydrate binding"/>
    <property type="evidence" value="ECO:0007669"/>
    <property type="project" value="InterPro"/>
</dbReference>
<protein>
    <recommendedName>
        <fullName evidence="3">Chitin-binding type-3 domain-containing protein</fullName>
    </recommendedName>
</protein>
<evidence type="ECO:0000313" key="4">
    <source>
        <dbReference type="EMBL" id="CAE6414878.1"/>
    </source>
</evidence>
<keyword evidence="1" id="KW-0378">Hydrolase</keyword>
<dbReference type="EMBL" id="CAJMWY010000077">
    <property type="protein sequence ID" value="CAE6414878.1"/>
    <property type="molecule type" value="Genomic_DNA"/>
</dbReference>
<feature type="chain" id="PRO_5034779985" description="Chitin-binding type-3 domain-containing protein" evidence="2">
    <location>
        <begin position="25"/>
        <end position="217"/>
    </location>
</feature>
<accession>A0A8H3ACM4</accession>